<organism evidence="2 3">
    <name type="scientific">Iris pallida</name>
    <name type="common">Sweet iris</name>
    <dbReference type="NCBI Taxonomy" id="29817"/>
    <lineage>
        <taxon>Eukaryota</taxon>
        <taxon>Viridiplantae</taxon>
        <taxon>Streptophyta</taxon>
        <taxon>Embryophyta</taxon>
        <taxon>Tracheophyta</taxon>
        <taxon>Spermatophyta</taxon>
        <taxon>Magnoliopsida</taxon>
        <taxon>Liliopsida</taxon>
        <taxon>Asparagales</taxon>
        <taxon>Iridaceae</taxon>
        <taxon>Iridoideae</taxon>
        <taxon>Irideae</taxon>
        <taxon>Iris</taxon>
    </lineage>
</organism>
<evidence type="ECO:0000313" key="3">
    <source>
        <dbReference type="Proteomes" id="UP001140949"/>
    </source>
</evidence>
<evidence type="ECO:0000256" key="1">
    <source>
        <dbReference type="SAM" id="MobiDB-lite"/>
    </source>
</evidence>
<feature type="compositionally biased region" description="Basic and acidic residues" evidence="1">
    <location>
        <begin position="105"/>
        <end position="116"/>
    </location>
</feature>
<feature type="region of interest" description="Disordered" evidence="1">
    <location>
        <begin position="105"/>
        <end position="127"/>
    </location>
</feature>
<dbReference type="Proteomes" id="UP001140949">
    <property type="component" value="Unassembled WGS sequence"/>
</dbReference>
<accession>A0AAX6I919</accession>
<protein>
    <submittedName>
        <fullName evidence="2">Leucine-rich repeat extensin-like protein 3</fullName>
    </submittedName>
</protein>
<proteinExistence type="predicted"/>
<comment type="caution">
    <text evidence="2">The sequence shown here is derived from an EMBL/GenBank/DDBJ whole genome shotgun (WGS) entry which is preliminary data.</text>
</comment>
<keyword evidence="3" id="KW-1185">Reference proteome</keyword>
<gene>
    <name evidence="2" type="ORF">M6B38_267440</name>
</gene>
<evidence type="ECO:0000313" key="2">
    <source>
        <dbReference type="EMBL" id="KAJ6849528.1"/>
    </source>
</evidence>
<reference evidence="2" key="2">
    <citation type="submission" date="2023-04" db="EMBL/GenBank/DDBJ databases">
        <authorList>
            <person name="Bruccoleri R.E."/>
            <person name="Oakeley E.J."/>
            <person name="Faust A.-M."/>
            <person name="Dessus-Babus S."/>
            <person name="Altorfer M."/>
            <person name="Burckhardt D."/>
            <person name="Oertli M."/>
            <person name="Naumann U."/>
            <person name="Petersen F."/>
            <person name="Wong J."/>
        </authorList>
    </citation>
    <scope>NUCLEOTIDE SEQUENCE</scope>
    <source>
        <strain evidence="2">GSM-AAB239-AS_SAM_17_03QT</strain>
        <tissue evidence="2">Leaf</tissue>
    </source>
</reference>
<sequence length="127" mass="13157">MNMRFVGGDSVGVLGQDGARHADRSYWCWVRVEVVDGARSGGCTVRVCHDGKGDRDGGVKALVTRGWGFDRAPVMAVVKLMVAEAGSGGGGSATVAGQCWFSAEARESSKGVRKGDPGVVRGGSDKI</sequence>
<name>A0AAX6I919_IRIPA</name>
<dbReference type="EMBL" id="JANAVB010003400">
    <property type="protein sequence ID" value="KAJ6849528.1"/>
    <property type="molecule type" value="Genomic_DNA"/>
</dbReference>
<dbReference type="AlphaFoldDB" id="A0AAX6I919"/>
<reference evidence="2" key="1">
    <citation type="journal article" date="2023" name="GigaByte">
        <title>Genome assembly of the bearded iris, Iris pallida Lam.</title>
        <authorList>
            <person name="Bruccoleri R.E."/>
            <person name="Oakeley E.J."/>
            <person name="Faust A.M.E."/>
            <person name="Altorfer M."/>
            <person name="Dessus-Babus S."/>
            <person name="Burckhardt D."/>
            <person name="Oertli M."/>
            <person name="Naumann U."/>
            <person name="Petersen F."/>
            <person name="Wong J."/>
        </authorList>
    </citation>
    <scope>NUCLEOTIDE SEQUENCE</scope>
    <source>
        <strain evidence="2">GSM-AAB239-AS_SAM_17_03QT</strain>
    </source>
</reference>